<evidence type="ECO:0000256" key="1">
    <source>
        <dbReference type="SAM" id="MobiDB-lite"/>
    </source>
</evidence>
<feature type="compositionally biased region" description="Basic and acidic residues" evidence="1">
    <location>
        <begin position="220"/>
        <end position="248"/>
    </location>
</feature>
<evidence type="ECO:0000313" key="2">
    <source>
        <dbReference type="EMBL" id="KAK7472073.1"/>
    </source>
</evidence>
<accession>A0ABR1K3R8</accession>
<dbReference type="Proteomes" id="UP001498398">
    <property type="component" value="Unassembled WGS sequence"/>
</dbReference>
<protein>
    <submittedName>
        <fullName evidence="2">Uncharacterized protein</fullName>
    </submittedName>
</protein>
<comment type="caution">
    <text evidence="2">The sequence shown here is derived from an EMBL/GenBank/DDBJ whole genome shotgun (WGS) entry which is preliminary data.</text>
</comment>
<evidence type="ECO:0000313" key="3">
    <source>
        <dbReference type="Proteomes" id="UP001498398"/>
    </source>
</evidence>
<dbReference type="EMBL" id="JBANRG010000001">
    <property type="protein sequence ID" value="KAK7472073.1"/>
    <property type="molecule type" value="Genomic_DNA"/>
</dbReference>
<reference evidence="2 3" key="1">
    <citation type="submission" date="2024-01" db="EMBL/GenBank/DDBJ databases">
        <title>A draft genome for the cacao thread blight pathogen Marasmiellus scandens.</title>
        <authorList>
            <person name="Baruah I.K."/>
            <person name="Leung J."/>
            <person name="Bukari Y."/>
            <person name="Amoako-Attah I."/>
            <person name="Meinhardt L.W."/>
            <person name="Bailey B.A."/>
            <person name="Cohen S.P."/>
        </authorList>
    </citation>
    <scope>NUCLEOTIDE SEQUENCE [LARGE SCALE GENOMIC DNA]</scope>
    <source>
        <strain evidence="2 3">GH-19</strain>
    </source>
</reference>
<name>A0ABR1K3R8_9AGAR</name>
<keyword evidence="3" id="KW-1185">Reference proteome</keyword>
<gene>
    <name evidence="2" type="ORF">VKT23_000187</name>
</gene>
<feature type="region of interest" description="Disordered" evidence="1">
    <location>
        <begin position="220"/>
        <end position="261"/>
    </location>
</feature>
<dbReference type="InterPro" id="IPR027417">
    <property type="entry name" value="P-loop_NTPase"/>
</dbReference>
<dbReference type="SUPFAM" id="SSF52540">
    <property type="entry name" value="P-loop containing nucleoside triphosphate hydrolases"/>
    <property type="match status" value="1"/>
</dbReference>
<dbReference type="Gene3D" id="3.40.50.300">
    <property type="entry name" value="P-loop containing nucleotide triphosphate hydrolases"/>
    <property type="match status" value="1"/>
</dbReference>
<proteinExistence type="predicted"/>
<sequence length="261" mass="29821">MLGHISPSLAPVTNSAKGVTFQNDRYEKTIENVPVNVFDTVGLNEGAEGRVASVAAVEGLYRLLRSLDHVNLLAYVMRGSRFTPTTLKNYQVFHDIMCEGKVPIVAVFTHLENHEPEMEDWWPHNRNTFDKANVRFNDVACITTIRGKNGVFVVEYERSKVKLEGMLLQRYSPQGWVPNLSNGKKGWFKNILRKVFSNTPGLVDNIAKALMRFGDISQEDAKKEAQEIYDRVEKEKEKNHRAREREGRGSPPVFTQVPRRY</sequence>
<organism evidence="2 3">
    <name type="scientific">Marasmiellus scandens</name>
    <dbReference type="NCBI Taxonomy" id="2682957"/>
    <lineage>
        <taxon>Eukaryota</taxon>
        <taxon>Fungi</taxon>
        <taxon>Dikarya</taxon>
        <taxon>Basidiomycota</taxon>
        <taxon>Agaricomycotina</taxon>
        <taxon>Agaricomycetes</taxon>
        <taxon>Agaricomycetidae</taxon>
        <taxon>Agaricales</taxon>
        <taxon>Marasmiineae</taxon>
        <taxon>Omphalotaceae</taxon>
        <taxon>Marasmiellus</taxon>
    </lineage>
</organism>